<dbReference type="AlphaFoldDB" id="A0A225NSN1"/>
<dbReference type="EMBL" id="AQQR01000001">
    <property type="protein sequence ID" value="OWU77845.1"/>
    <property type="molecule type" value="Genomic_DNA"/>
</dbReference>
<comment type="caution">
    <text evidence="1">The sequence shown here is derived from an EMBL/GenBank/DDBJ whole genome shotgun (WGS) entry which is preliminary data.</text>
</comment>
<dbReference type="Gene3D" id="2.150.10.10">
    <property type="entry name" value="Serralysin-like metalloprotease, C-terminal"/>
    <property type="match status" value="1"/>
</dbReference>
<organism evidence="1 2">
    <name type="scientific">Marinibacterium profundimaris</name>
    <dbReference type="NCBI Taxonomy" id="1679460"/>
    <lineage>
        <taxon>Bacteria</taxon>
        <taxon>Pseudomonadati</taxon>
        <taxon>Pseudomonadota</taxon>
        <taxon>Alphaproteobacteria</taxon>
        <taxon>Rhodobacterales</taxon>
        <taxon>Paracoccaceae</taxon>
        <taxon>Marinibacterium</taxon>
    </lineage>
</organism>
<proteinExistence type="predicted"/>
<accession>A0A225NSN1</accession>
<sequence>MFNLRLGTIFNDNLSAGGPANIFVGLSGADTITTDGFFDFAYGGYNNDTIIMGTNGGYARVFGGADNDNFVVEASPTSFSWTRIGDFREEGDDLIYTGLTDAGEARDLNYREYDGNLLINVDGHRLFLTNTTWAEVEDYIVYDEVPFA</sequence>
<dbReference type="OrthoDB" id="7749175at2"/>
<dbReference type="Proteomes" id="UP000215377">
    <property type="component" value="Unassembled WGS sequence"/>
</dbReference>
<reference evidence="1 2" key="1">
    <citation type="submission" date="2013-04" db="EMBL/GenBank/DDBJ databases">
        <title>Oceanicola sp. 22II1-22F33 Genome Sequencing.</title>
        <authorList>
            <person name="Lai Q."/>
            <person name="Li G."/>
            <person name="Shao Z."/>
        </authorList>
    </citation>
    <scope>NUCLEOTIDE SEQUENCE [LARGE SCALE GENOMIC DNA]</scope>
    <source>
        <strain evidence="1 2">22II1-22F33</strain>
    </source>
</reference>
<gene>
    <name evidence="1" type="ORF">ATO3_04185</name>
</gene>
<dbReference type="SUPFAM" id="SSF51120">
    <property type="entry name" value="beta-Roll"/>
    <property type="match status" value="1"/>
</dbReference>
<evidence type="ECO:0000313" key="1">
    <source>
        <dbReference type="EMBL" id="OWU77845.1"/>
    </source>
</evidence>
<evidence type="ECO:0000313" key="2">
    <source>
        <dbReference type="Proteomes" id="UP000215377"/>
    </source>
</evidence>
<dbReference type="InterPro" id="IPR011049">
    <property type="entry name" value="Serralysin-like_metalloprot_C"/>
</dbReference>
<dbReference type="RefSeq" id="WP_088648515.1">
    <property type="nucleotide sequence ID" value="NZ_AQQR01000001.1"/>
</dbReference>
<keyword evidence="2" id="KW-1185">Reference proteome</keyword>
<protein>
    <submittedName>
        <fullName evidence="1">Uncharacterized protein</fullName>
    </submittedName>
</protein>
<name>A0A225NSN1_9RHOB</name>